<dbReference type="InterPro" id="IPR001173">
    <property type="entry name" value="Glyco_trans_2-like"/>
</dbReference>
<protein>
    <recommendedName>
        <fullName evidence="2">Glycosyltransferase 2-like domain-containing protein</fullName>
    </recommendedName>
</protein>
<evidence type="ECO:0000256" key="1">
    <source>
        <dbReference type="SAM" id="MobiDB-lite"/>
    </source>
</evidence>
<dbReference type="EMBL" id="CDMY01000283">
    <property type="protein sequence ID" value="CEL99538.1"/>
    <property type="molecule type" value="Genomic_DNA"/>
</dbReference>
<dbReference type="VEuPathDB" id="CryptoDB:Vbra_12606"/>
<dbReference type="SUPFAM" id="SSF53448">
    <property type="entry name" value="Nucleotide-diphospho-sugar transferases"/>
    <property type="match status" value="1"/>
</dbReference>
<evidence type="ECO:0000259" key="2">
    <source>
        <dbReference type="Pfam" id="PF00535"/>
    </source>
</evidence>
<sequence length="346" mass="40192">MDGCNSTSSFCLPYDGTQTRKRLEEVLKIMGPLIDGEGESLHTSPHLRRARNRPRHEQEETRSLSRLLYFLASAWLRQSIPSADALSSVRFRVVIAHYNQPELLHLCLRTLMHQTHTNWTACIVDDASDPDVVHQVKQLRSIFRSDSRFYWRYQSTNRGLLYSTFTGMECLRPHNDDIVVWLDGDDFLWGDDVLRRVAAYYASDDIHLTFGSYISHWDPIGCCNCSAHNWTHVAATNSYRDIEWTFSHLKTFRFGLVPHVNLTHMKDRSGKWLRSASDFALMYPLLELSGGKFRCIPERLYYYNVKNPLSHHNNRDRSSGNGRSLAANQTDNARYVRHLPRYRPVV</sequence>
<organism evidence="3 4">
    <name type="scientific">Vitrella brassicaformis (strain CCMP3155)</name>
    <dbReference type="NCBI Taxonomy" id="1169540"/>
    <lineage>
        <taxon>Eukaryota</taxon>
        <taxon>Sar</taxon>
        <taxon>Alveolata</taxon>
        <taxon>Colpodellida</taxon>
        <taxon>Vitrellaceae</taxon>
        <taxon>Vitrella</taxon>
    </lineage>
</organism>
<accession>A0A0G4EQM4</accession>
<dbReference type="CDD" id="cd00761">
    <property type="entry name" value="Glyco_tranf_GTA_type"/>
    <property type="match status" value="1"/>
</dbReference>
<dbReference type="AlphaFoldDB" id="A0A0G4EQM4"/>
<dbReference type="Proteomes" id="UP000041254">
    <property type="component" value="Unassembled WGS sequence"/>
</dbReference>
<dbReference type="Gene3D" id="3.90.550.10">
    <property type="entry name" value="Spore Coat Polysaccharide Biosynthesis Protein SpsA, Chain A"/>
    <property type="match status" value="1"/>
</dbReference>
<gene>
    <name evidence="3" type="ORF">Vbra_12606</name>
</gene>
<feature type="compositionally biased region" description="Basic residues" evidence="1">
    <location>
        <begin position="45"/>
        <end position="54"/>
    </location>
</feature>
<dbReference type="InterPro" id="IPR029044">
    <property type="entry name" value="Nucleotide-diphossugar_trans"/>
</dbReference>
<name>A0A0G4EQM4_VITBC</name>
<feature type="region of interest" description="Disordered" evidence="1">
    <location>
        <begin position="36"/>
        <end position="58"/>
    </location>
</feature>
<proteinExistence type="predicted"/>
<evidence type="ECO:0000313" key="3">
    <source>
        <dbReference type="EMBL" id="CEL99538.1"/>
    </source>
</evidence>
<evidence type="ECO:0000313" key="4">
    <source>
        <dbReference type="Proteomes" id="UP000041254"/>
    </source>
</evidence>
<feature type="domain" description="Glycosyltransferase 2-like" evidence="2">
    <location>
        <begin position="93"/>
        <end position="212"/>
    </location>
</feature>
<dbReference type="InParanoid" id="A0A0G4EQM4"/>
<keyword evidence="4" id="KW-1185">Reference proteome</keyword>
<reference evidence="3 4" key="1">
    <citation type="submission" date="2014-11" db="EMBL/GenBank/DDBJ databases">
        <authorList>
            <person name="Zhu J."/>
            <person name="Qi W."/>
            <person name="Song R."/>
        </authorList>
    </citation>
    <scope>NUCLEOTIDE SEQUENCE [LARGE SCALE GENOMIC DNA]</scope>
</reference>
<dbReference type="Pfam" id="PF00535">
    <property type="entry name" value="Glycos_transf_2"/>
    <property type="match status" value="1"/>
</dbReference>